<feature type="domain" description="Glycosyltransferase 2-like" evidence="1">
    <location>
        <begin position="5"/>
        <end position="170"/>
    </location>
</feature>
<dbReference type="InterPro" id="IPR050834">
    <property type="entry name" value="Glycosyltransf_2"/>
</dbReference>
<dbReference type="EMBL" id="LT603726">
    <property type="protein sequence ID" value="SCA96192.1"/>
    <property type="molecule type" value="Genomic_DNA"/>
</dbReference>
<accession>A0A1C3T0W5</accession>
<dbReference type="AlphaFoldDB" id="A0A1C3T0W5"/>
<dbReference type="GO" id="GO:0016740">
    <property type="term" value="F:transferase activity"/>
    <property type="evidence" value="ECO:0007669"/>
    <property type="project" value="UniProtKB-KW"/>
</dbReference>
<dbReference type="PANTHER" id="PTHR43685">
    <property type="entry name" value="GLYCOSYLTRANSFERASE"/>
    <property type="match status" value="1"/>
</dbReference>
<reference evidence="2" key="2">
    <citation type="submission" date="2016-08" db="EMBL/GenBank/DDBJ databases">
        <title>Klebsiella loci capsule.</title>
        <authorList>
            <person name="Holt K.E."/>
            <person name="Thomson N.R."/>
        </authorList>
    </citation>
    <scope>NUCLEOTIDE SEQUENCE</scope>
    <source>
        <strain evidence="2">262</strain>
    </source>
</reference>
<dbReference type="SUPFAM" id="SSF53448">
    <property type="entry name" value="Nucleotide-diphospho-sugar transferases"/>
    <property type="match status" value="1"/>
</dbReference>
<dbReference type="InterPro" id="IPR029044">
    <property type="entry name" value="Nucleotide-diphossugar_trans"/>
</dbReference>
<gene>
    <name evidence="2" type="primary">KL159_00008</name>
</gene>
<evidence type="ECO:0000259" key="1">
    <source>
        <dbReference type="Pfam" id="PF00535"/>
    </source>
</evidence>
<dbReference type="InterPro" id="IPR001173">
    <property type="entry name" value="Glyco_trans_2-like"/>
</dbReference>
<protein>
    <submittedName>
        <fullName evidence="2">N-glycosyltransferase</fullName>
    </submittedName>
</protein>
<reference evidence="2" key="1">
    <citation type="submission" date="2016-07" db="EMBL/GenBank/DDBJ databases">
        <authorList>
            <person name="Informatics P."/>
        </authorList>
    </citation>
    <scope>NUCLEOTIDE SEQUENCE</scope>
    <source>
        <strain evidence="2">262</strain>
    </source>
</reference>
<dbReference type="CDD" id="cd00761">
    <property type="entry name" value="Glyco_tranf_GTA_type"/>
    <property type="match status" value="1"/>
</dbReference>
<sequence>MKYFIAIPTYNAGNIWQEVVSNIKKYAPDNIYVHVIDSGSTDQTVEIAREAGFNVVTITSQEFNHGGTRNQAVFSCIGSYDIVIFLTQDAVPQQYFIENIISVFKDNNVACAYGRQLPHTDANPLAKHAREFNYSAKSYICGKKDIPRMGLKTVFMSNSFSAYRLSYFQQLNGFPSETILCEDMFFTAKAILADYQAAYVANAMVRHSHNYSATEEFKRYFDIGVFHTDEPWIQKEFSGAGGEGKKYIISEINFLLREAPLWIPVAFINNAMKFLGYKFGKMYKLFPLKIVKKLSMHKKYWKNN</sequence>
<evidence type="ECO:0000313" key="2">
    <source>
        <dbReference type="EMBL" id="SCA96192.1"/>
    </source>
</evidence>
<keyword evidence="2" id="KW-0808">Transferase</keyword>
<dbReference type="Gene3D" id="3.90.550.10">
    <property type="entry name" value="Spore Coat Polysaccharide Biosynthesis Protein SpsA, Chain A"/>
    <property type="match status" value="1"/>
</dbReference>
<dbReference type="Pfam" id="PF00535">
    <property type="entry name" value="Glycos_transf_2"/>
    <property type="match status" value="1"/>
</dbReference>
<name>A0A1C3T0W5_KLEPN</name>
<organism evidence="2">
    <name type="scientific">Klebsiella pneumoniae</name>
    <dbReference type="NCBI Taxonomy" id="573"/>
    <lineage>
        <taxon>Bacteria</taxon>
        <taxon>Pseudomonadati</taxon>
        <taxon>Pseudomonadota</taxon>
        <taxon>Gammaproteobacteria</taxon>
        <taxon>Enterobacterales</taxon>
        <taxon>Enterobacteriaceae</taxon>
        <taxon>Klebsiella/Raoultella group</taxon>
        <taxon>Klebsiella</taxon>
        <taxon>Klebsiella pneumoniae complex</taxon>
    </lineage>
</organism>
<dbReference type="PANTHER" id="PTHR43685:SF13">
    <property type="entry name" value="O ANTIGEN BIOSYNTHESIS RHAMNOSYLTRANSFERASE RFBN"/>
    <property type="match status" value="1"/>
</dbReference>
<dbReference type="GO" id="GO:0044010">
    <property type="term" value="P:single-species biofilm formation"/>
    <property type="evidence" value="ECO:0007669"/>
    <property type="project" value="TreeGrafter"/>
</dbReference>
<proteinExistence type="predicted"/>